<feature type="signal peptide" evidence="1">
    <location>
        <begin position="1"/>
        <end position="21"/>
    </location>
</feature>
<dbReference type="Pfam" id="PF20146">
    <property type="entry name" value="NRF"/>
    <property type="match status" value="1"/>
</dbReference>
<dbReference type="InterPro" id="IPR006621">
    <property type="entry name" value="Nose-resist-to-fluoxetine_N"/>
</dbReference>
<dbReference type="OrthoDB" id="8066590at2759"/>
<feature type="domain" description="Nose resistant-to-fluoxetine protein N-terminal" evidence="2">
    <location>
        <begin position="75"/>
        <end position="166"/>
    </location>
</feature>
<keyword evidence="4" id="KW-1185">Reference proteome</keyword>
<gene>
    <name evidence="3" type="ORF">AWZ03_011604</name>
</gene>
<dbReference type="PANTHER" id="PTHR11161">
    <property type="entry name" value="O-ACYLTRANSFERASE"/>
    <property type="match status" value="1"/>
</dbReference>
<dbReference type="SMART" id="SM00703">
    <property type="entry name" value="NRF"/>
    <property type="match status" value="1"/>
</dbReference>
<keyword evidence="1" id="KW-0732">Signal</keyword>
<name>A0A484AZT6_DRONA</name>
<proteinExistence type="predicted"/>
<evidence type="ECO:0000313" key="4">
    <source>
        <dbReference type="Proteomes" id="UP000295192"/>
    </source>
</evidence>
<evidence type="ECO:0000313" key="3">
    <source>
        <dbReference type="EMBL" id="TDG41958.1"/>
    </source>
</evidence>
<feature type="chain" id="PRO_5019717177" description="Nose resistant-to-fluoxetine protein N-terminal domain-containing protein" evidence="1">
    <location>
        <begin position="22"/>
        <end position="168"/>
    </location>
</feature>
<comment type="caution">
    <text evidence="3">The sequence shown here is derived from an EMBL/GenBank/DDBJ whole genome shotgun (WGS) entry which is preliminary data.</text>
</comment>
<protein>
    <recommendedName>
        <fullName evidence="2">Nose resistant-to-fluoxetine protein N-terminal domain-containing protein</fullName>
    </recommendedName>
</protein>
<sequence length="168" mass="19019">MIKASLALLCPPCALIPAINASGIYVEQQHFQVEPMDYQQIRKLQSLNLMFTEYFQNGTVKDMDMFSPRLLNKDDLQCIADMGRWMNDLKSGRLWSMKLIDSGGSIPSGILYLNLLDMSNYGECIKINKEVSGGHLIKGKYCLTEIPIMQMLGSTGICRRYPIRSTTR</sequence>
<dbReference type="PANTHER" id="PTHR11161:SF0">
    <property type="entry name" value="O-ACYLTRANSFERASE LIKE PROTEIN"/>
    <property type="match status" value="1"/>
</dbReference>
<evidence type="ECO:0000259" key="2">
    <source>
        <dbReference type="SMART" id="SM00703"/>
    </source>
</evidence>
<organism evidence="3 4">
    <name type="scientific">Drosophila navojoa</name>
    <name type="common">Fruit fly</name>
    <dbReference type="NCBI Taxonomy" id="7232"/>
    <lineage>
        <taxon>Eukaryota</taxon>
        <taxon>Metazoa</taxon>
        <taxon>Ecdysozoa</taxon>
        <taxon>Arthropoda</taxon>
        <taxon>Hexapoda</taxon>
        <taxon>Insecta</taxon>
        <taxon>Pterygota</taxon>
        <taxon>Neoptera</taxon>
        <taxon>Endopterygota</taxon>
        <taxon>Diptera</taxon>
        <taxon>Brachycera</taxon>
        <taxon>Muscomorpha</taxon>
        <taxon>Ephydroidea</taxon>
        <taxon>Drosophilidae</taxon>
        <taxon>Drosophila</taxon>
    </lineage>
</organism>
<dbReference type="AlphaFoldDB" id="A0A484AZT6"/>
<reference evidence="3 4" key="1">
    <citation type="journal article" date="2019" name="J. Hered.">
        <title>An Improved Genome Assembly for Drosophila navojoa, the Basal Species in the mojavensis Cluster.</title>
        <authorList>
            <person name="Vanderlinde T."/>
            <person name="Dupim E.G."/>
            <person name="Nazario-Yepiz N.O."/>
            <person name="Carvalho A.B."/>
        </authorList>
    </citation>
    <scope>NUCLEOTIDE SEQUENCE [LARGE SCALE GENOMIC DNA]</scope>
    <source>
        <strain evidence="3">Navoj_Jal97</strain>
        <tissue evidence="3">Whole organism</tissue>
    </source>
</reference>
<accession>A0A484AZT6</accession>
<evidence type="ECO:0000256" key="1">
    <source>
        <dbReference type="SAM" id="SignalP"/>
    </source>
</evidence>
<dbReference type="Proteomes" id="UP000295192">
    <property type="component" value="Unassembled WGS sequence"/>
</dbReference>
<dbReference type="InterPro" id="IPR052728">
    <property type="entry name" value="O2_lipid_transport_reg"/>
</dbReference>
<dbReference type="OMA" id="HILILHF"/>
<dbReference type="EMBL" id="LSRL02000281">
    <property type="protein sequence ID" value="TDG41958.1"/>
    <property type="molecule type" value="Genomic_DNA"/>
</dbReference>